<dbReference type="Proteomes" id="UP000011713">
    <property type="component" value="Unassembled WGS sequence"/>
</dbReference>
<protein>
    <submittedName>
        <fullName evidence="1">Uncharacterized protein</fullName>
    </submittedName>
</protein>
<evidence type="ECO:0000313" key="1">
    <source>
        <dbReference type="EnsemblProtists" id="HpaP812577"/>
    </source>
</evidence>
<reference evidence="1" key="2">
    <citation type="submission" date="2015-06" db="UniProtKB">
        <authorList>
            <consortium name="EnsemblProtists"/>
        </authorList>
    </citation>
    <scope>IDENTIFICATION</scope>
    <source>
        <strain evidence="1">Emoy2</strain>
    </source>
</reference>
<name>M4C0P7_HYAAE</name>
<dbReference type="HOGENOM" id="CLU_2745455_0_0_1"/>
<proteinExistence type="predicted"/>
<reference evidence="2" key="1">
    <citation type="journal article" date="2010" name="Science">
        <title>Signatures of adaptation to obligate biotrophy in the Hyaloperonospora arabidopsidis genome.</title>
        <authorList>
            <person name="Baxter L."/>
            <person name="Tripathy S."/>
            <person name="Ishaque N."/>
            <person name="Boot N."/>
            <person name="Cabral A."/>
            <person name="Kemen E."/>
            <person name="Thines M."/>
            <person name="Ah-Fong A."/>
            <person name="Anderson R."/>
            <person name="Badejoko W."/>
            <person name="Bittner-Eddy P."/>
            <person name="Boore J.L."/>
            <person name="Chibucos M.C."/>
            <person name="Coates M."/>
            <person name="Dehal P."/>
            <person name="Delehaunty K."/>
            <person name="Dong S."/>
            <person name="Downton P."/>
            <person name="Dumas B."/>
            <person name="Fabro G."/>
            <person name="Fronick C."/>
            <person name="Fuerstenberg S.I."/>
            <person name="Fulton L."/>
            <person name="Gaulin E."/>
            <person name="Govers F."/>
            <person name="Hughes L."/>
            <person name="Humphray S."/>
            <person name="Jiang R.H."/>
            <person name="Judelson H."/>
            <person name="Kamoun S."/>
            <person name="Kyung K."/>
            <person name="Meijer H."/>
            <person name="Minx P."/>
            <person name="Morris P."/>
            <person name="Nelson J."/>
            <person name="Phuntumart V."/>
            <person name="Qutob D."/>
            <person name="Rehmany A."/>
            <person name="Rougon-Cardoso A."/>
            <person name="Ryden P."/>
            <person name="Torto-Alalibo T."/>
            <person name="Studholme D."/>
            <person name="Wang Y."/>
            <person name="Win J."/>
            <person name="Wood J."/>
            <person name="Clifton S.W."/>
            <person name="Rogers J."/>
            <person name="Van den Ackerveken G."/>
            <person name="Jones J.D."/>
            <person name="McDowell J.M."/>
            <person name="Beynon J."/>
            <person name="Tyler B.M."/>
        </authorList>
    </citation>
    <scope>NUCLEOTIDE SEQUENCE [LARGE SCALE GENOMIC DNA]</scope>
    <source>
        <strain evidence="2">Emoy2</strain>
    </source>
</reference>
<sequence length="71" mass="7989">MASVESGPGTYELTNAQAFTLVSHSHPLYSERCQLEPSSTREYRAEGISLPKFYGTQDDDVTDYMFSAKLY</sequence>
<dbReference type="VEuPathDB" id="FungiDB:HpaG812577"/>
<dbReference type="InParanoid" id="M4C0P7"/>
<evidence type="ECO:0000313" key="2">
    <source>
        <dbReference type="Proteomes" id="UP000011713"/>
    </source>
</evidence>
<dbReference type="EnsemblProtists" id="HpaT812577">
    <property type="protein sequence ID" value="HpaP812577"/>
    <property type="gene ID" value="HpaG812577"/>
</dbReference>
<organism evidence="1 2">
    <name type="scientific">Hyaloperonospora arabidopsidis (strain Emoy2)</name>
    <name type="common">Downy mildew agent</name>
    <name type="synonym">Peronospora arabidopsidis</name>
    <dbReference type="NCBI Taxonomy" id="559515"/>
    <lineage>
        <taxon>Eukaryota</taxon>
        <taxon>Sar</taxon>
        <taxon>Stramenopiles</taxon>
        <taxon>Oomycota</taxon>
        <taxon>Peronosporomycetes</taxon>
        <taxon>Peronosporales</taxon>
        <taxon>Peronosporaceae</taxon>
        <taxon>Hyaloperonospora</taxon>
    </lineage>
</organism>
<accession>M4C0P7</accession>
<dbReference type="AlphaFoldDB" id="M4C0P7"/>
<dbReference type="EMBL" id="JH598078">
    <property type="status" value="NOT_ANNOTATED_CDS"/>
    <property type="molecule type" value="Genomic_DNA"/>
</dbReference>
<keyword evidence="2" id="KW-1185">Reference proteome</keyword>